<evidence type="ECO:0000313" key="2">
    <source>
        <dbReference type="EMBL" id="OLY83562.1"/>
    </source>
</evidence>
<dbReference type="STRING" id="133383.A0A1R0H310"/>
<name>A0A1R0H310_9FUNG</name>
<dbReference type="PANTHER" id="PTHR12111">
    <property type="entry name" value="SPLICING FACTOR YJU2"/>
    <property type="match status" value="1"/>
</dbReference>
<dbReference type="PANTHER" id="PTHR12111:SF2">
    <property type="entry name" value="SPLICING FACTOR YJU2B-RELATED"/>
    <property type="match status" value="1"/>
</dbReference>
<evidence type="ECO:0000256" key="1">
    <source>
        <dbReference type="ARBA" id="ARBA00005595"/>
    </source>
</evidence>
<organism evidence="2 3">
    <name type="scientific">Smittium mucronatum</name>
    <dbReference type="NCBI Taxonomy" id="133383"/>
    <lineage>
        <taxon>Eukaryota</taxon>
        <taxon>Fungi</taxon>
        <taxon>Fungi incertae sedis</taxon>
        <taxon>Zoopagomycota</taxon>
        <taxon>Kickxellomycotina</taxon>
        <taxon>Harpellomycetes</taxon>
        <taxon>Harpellales</taxon>
        <taxon>Legeriomycetaceae</taxon>
        <taxon>Smittium</taxon>
    </lineage>
</organism>
<dbReference type="Pfam" id="PF04502">
    <property type="entry name" value="Saf4_Yju2"/>
    <property type="match status" value="1"/>
</dbReference>
<sequence length="169" mass="19537">MAERKSVNKYYPPDWDPSKGSINKYVGQHPLRDRARKLDQGILIIRFEMPFNIWCGGCNEMIATDSEDVKRRKMDDTIYSLEHKINEKQKAALANQRIANLSALSSSRYMDYGAKNAQLRRIFRTEKQASKKLTDENKALQKKYSLGFTIDELKPSDIISSQLVEFKSI</sequence>
<dbReference type="EMBL" id="LSSL01000847">
    <property type="protein sequence ID" value="OLY83562.1"/>
    <property type="molecule type" value="Genomic_DNA"/>
</dbReference>
<dbReference type="AlphaFoldDB" id="A0A1R0H310"/>
<dbReference type="InterPro" id="IPR007590">
    <property type="entry name" value="Saf4/Yju2"/>
</dbReference>
<dbReference type="GO" id="GO:0005684">
    <property type="term" value="C:U2-type spliceosomal complex"/>
    <property type="evidence" value="ECO:0007669"/>
    <property type="project" value="TreeGrafter"/>
</dbReference>
<keyword evidence="3" id="KW-1185">Reference proteome</keyword>
<gene>
    <name evidence="2" type="ORF">AYI68_g2296</name>
</gene>
<dbReference type="Proteomes" id="UP000187455">
    <property type="component" value="Unassembled WGS sequence"/>
</dbReference>
<dbReference type="GO" id="GO:0071014">
    <property type="term" value="C:post-mRNA release spliceosomal complex"/>
    <property type="evidence" value="ECO:0007669"/>
    <property type="project" value="TreeGrafter"/>
</dbReference>
<comment type="similarity">
    <text evidence="1">Belongs to the CWC16 family.</text>
</comment>
<dbReference type="OrthoDB" id="360327at2759"/>
<proteinExistence type="inferred from homology"/>
<comment type="caution">
    <text evidence="2">The sequence shown here is derived from an EMBL/GenBank/DDBJ whole genome shotgun (WGS) entry which is preliminary data.</text>
</comment>
<reference evidence="2 3" key="1">
    <citation type="journal article" date="2016" name="Mol. Biol. Evol.">
        <title>Genome-Wide Survey of Gut Fungi (Harpellales) Reveals the First Horizontally Transferred Ubiquitin Gene from a Mosquito Host.</title>
        <authorList>
            <person name="Wang Y."/>
            <person name="White M.M."/>
            <person name="Kvist S."/>
            <person name="Moncalvo J.M."/>
        </authorList>
    </citation>
    <scope>NUCLEOTIDE SEQUENCE [LARGE SCALE GENOMIC DNA]</scope>
    <source>
        <strain evidence="2 3">ALG-7-W6</strain>
    </source>
</reference>
<protein>
    <submittedName>
        <fullName evidence="2">Coiled-coil domain-containing protein 130-like protein</fullName>
    </submittedName>
</protein>
<dbReference type="GO" id="GO:0000398">
    <property type="term" value="P:mRNA splicing, via spliceosome"/>
    <property type="evidence" value="ECO:0007669"/>
    <property type="project" value="InterPro"/>
</dbReference>
<evidence type="ECO:0000313" key="3">
    <source>
        <dbReference type="Proteomes" id="UP000187455"/>
    </source>
</evidence>
<accession>A0A1R0H310</accession>